<gene>
    <name evidence="1" type="ORF">METZ01_LOCUS339780</name>
</gene>
<evidence type="ECO:0000313" key="1">
    <source>
        <dbReference type="EMBL" id="SVC86926.1"/>
    </source>
</evidence>
<proteinExistence type="predicted"/>
<reference evidence="1" key="1">
    <citation type="submission" date="2018-05" db="EMBL/GenBank/DDBJ databases">
        <authorList>
            <person name="Lanie J.A."/>
            <person name="Ng W.-L."/>
            <person name="Kazmierczak K.M."/>
            <person name="Andrzejewski T.M."/>
            <person name="Davidsen T.M."/>
            <person name="Wayne K.J."/>
            <person name="Tettelin H."/>
            <person name="Glass J.I."/>
            <person name="Rusch D."/>
            <person name="Podicherti R."/>
            <person name="Tsui H.-C.T."/>
            <person name="Winkler M.E."/>
        </authorList>
    </citation>
    <scope>NUCLEOTIDE SEQUENCE</scope>
</reference>
<organism evidence="1">
    <name type="scientific">marine metagenome</name>
    <dbReference type="NCBI Taxonomy" id="408172"/>
    <lineage>
        <taxon>unclassified sequences</taxon>
        <taxon>metagenomes</taxon>
        <taxon>ecological metagenomes</taxon>
    </lineage>
</organism>
<accession>A0A382QN95</accession>
<feature type="non-terminal residue" evidence="1">
    <location>
        <position position="23"/>
    </location>
</feature>
<dbReference type="AlphaFoldDB" id="A0A382QN95"/>
<name>A0A382QN95_9ZZZZ</name>
<protein>
    <submittedName>
        <fullName evidence="1">Uncharacterized protein</fullName>
    </submittedName>
</protein>
<dbReference type="EMBL" id="UINC01115701">
    <property type="protein sequence ID" value="SVC86926.1"/>
    <property type="molecule type" value="Genomic_DNA"/>
</dbReference>
<sequence>MGRLIQNSNLKLLVPALSKASKT</sequence>